<evidence type="ECO:0000313" key="1">
    <source>
        <dbReference type="EMBL" id="OGL54170.1"/>
    </source>
</evidence>
<proteinExistence type="predicted"/>
<evidence type="ECO:0000313" key="2">
    <source>
        <dbReference type="Proteomes" id="UP000178082"/>
    </source>
</evidence>
<comment type="caution">
    <text evidence="1">The sequence shown here is derived from an EMBL/GenBank/DDBJ whole genome shotgun (WGS) entry which is preliminary data.</text>
</comment>
<name>A0A1F7SK74_9BACT</name>
<dbReference type="STRING" id="1817883.A3G31_05250"/>
<dbReference type="Proteomes" id="UP000178082">
    <property type="component" value="Unassembled WGS sequence"/>
</dbReference>
<sequence length="61" mass="7369">MKDLKGLKEIHEIMEKIHDEEKGLTAEQRVKKIREESDKFMRERKLNLKRVKSKKLKHIAV</sequence>
<dbReference type="AlphaFoldDB" id="A0A1F7SK74"/>
<gene>
    <name evidence="1" type="ORF">A3G31_05250</name>
</gene>
<protein>
    <submittedName>
        <fullName evidence="1">Uncharacterized protein</fullName>
    </submittedName>
</protein>
<dbReference type="EMBL" id="MGDI01000016">
    <property type="protein sequence ID" value="OGL54170.1"/>
    <property type="molecule type" value="Genomic_DNA"/>
</dbReference>
<organism evidence="1 2">
    <name type="scientific">Candidatus Schekmanbacteria bacterium RIFCSPLOWO2_12_FULL_38_15</name>
    <dbReference type="NCBI Taxonomy" id="1817883"/>
    <lineage>
        <taxon>Bacteria</taxon>
        <taxon>Candidatus Schekmaniibacteriota</taxon>
    </lineage>
</organism>
<accession>A0A1F7SK74</accession>
<reference evidence="1 2" key="1">
    <citation type="journal article" date="2016" name="Nat. Commun.">
        <title>Thousands of microbial genomes shed light on interconnected biogeochemical processes in an aquifer system.</title>
        <authorList>
            <person name="Anantharaman K."/>
            <person name="Brown C.T."/>
            <person name="Hug L.A."/>
            <person name="Sharon I."/>
            <person name="Castelle C.J."/>
            <person name="Probst A.J."/>
            <person name="Thomas B.C."/>
            <person name="Singh A."/>
            <person name="Wilkins M.J."/>
            <person name="Karaoz U."/>
            <person name="Brodie E.L."/>
            <person name="Williams K.H."/>
            <person name="Hubbard S.S."/>
            <person name="Banfield J.F."/>
        </authorList>
    </citation>
    <scope>NUCLEOTIDE SEQUENCE [LARGE SCALE GENOMIC DNA]</scope>
</reference>